<evidence type="ECO:0000313" key="2">
    <source>
        <dbReference type="Proteomes" id="UP000054018"/>
    </source>
</evidence>
<dbReference type="Proteomes" id="UP000054018">
    <property type="component" value="Unassembled WGS sequence"/>
</dbReference>
<protein>
    <submittedName>
        <fullName evidence="1">Uncharacterized protein</fullName>
    </submittedName>
</protein>
<dbReference type="EMBL" id="KN833689">
    <property type="protein sequence ID" value="KIK29535.1"/>
    <property type="molecule type" value="Genomic_DNA"/>
</dbReference>
<accession>A0A0C9YWU3</accession>
<proteinExistence type="predicted"/>
<dbReference type="HOGENOM" id="CLU_2886717_0_0_1"/>
<gene>
    <name evidence="1" type="ORF">PISMIDRAFT_672241</name>
</gene>
<dbReference type="AlphaFoldDB" id="A0A0C9YWU3"/>
<organism evidence="1 2">
    <name type="scientific">Pisolithus microcarpus 441</name>
    <dbReference type="NCBI Taxonomy" id="765257"/>
    <lineage>
        <taxon>Eukaryota</taxon>
        <taxon>Fungi</taxon>
        <taxon>Dikarya</taxon>
        <taxon>Basidiomycota</taxon>
        <taxon>Agaricomycotina</taxon>
        <taxon>Agaricomycetes</taxon>
        <taxon>Agaricomycetidae</taxon>
        <taxon>Boletales</taxon>
        <taxon>Sclerodermatineae</taxon>
        <taxon>Pisolithaceae</taxon>
        <taxon>Pisolithus</taxon>
    </lineage>
</organism>
<sequence>MNLDRRGDWQMRERLGGQFGAHDLRHSVEHGVSVHVVSRRPIPPFPHPHVLGRMVNPAIAAKT</sequence>
<reference evidence="1 2" key="1">
    <citation type="submission" date="2014-04" db="EMBL/GenBank/DDBJ databases">
        <authorList>
            <consortium name="DOE Joint Genome Institute"/>
            <person name="Kuo A."/>
            <person name="Kohler A."/>
            <person name="Costa M.D."/>
            <person name="Nagy L.G."/>
            <person name="Floudas D."/>
            <person name="Copeland A."/>
            <person name="Barry K.W."/>
            <person name="Cichocki N."/>
            <person name="Veneault-Fourrey C."/>
            <person name="LaButti K."/>
            <person name="Lindquist E.A."/>
            <person name="Lipzen A."/>
            <person name="Lundell T."/>
            <person name="Morin E."/>
            <person name="Murat C."/>
            <person name="Sun H."/>
            <person name="Tunlid A."/>
            <person name="Henrissat B."/>
            <person name="Grigoriev I.V."/>
            <person name="Hibbett D.S."/>
            <person name="Martin F."/>
            <person name="Nordberg H.P."/>
            <person name="Cantor M.N."/>
            <person name="Hua S.X."/>
        </authorList>
    </citation>
    <scope>NUCLEOTIDE SEQUENCE [LARGE SCALE GENOMIC DNA]</scope>
    <source>
        <strain evidence="1 2">441</strain>
    </source>
</reference>
<keyword evidence="2" id="KW-1185">Reference proteome</keyword>
<evidence type="ECO:0000313" key="1">
    <source>
        <dbReference type="EMBL" id="KIK29535.1"/>
    </source>
</evidence>
<reference evidence="2" key="2">
    <citation type="submission" date="2015-01" db="EMBL/GenBank/DDBJ databases">
        <title>Evolutionary Origins and Diversification of the Mycorrhizal Mutualists.</title>
        <authorList>
            <consortium name="DOE Joint Genome Institute"/>
            <consortium name="Mycorrhizal Genomics Consortium"/>
            <person name="Kohler A."/>
            <person name="Kuo A."/>
            <person name="Nagy L.G."/>
            <person name="Floudas D."/>
            <person name="Copeland A."/>
            <person name="Barry K.W."/>
            <person name="Cichocki N."/>
            <person name="Veneault-Fourrey C."/>
            <person name="LaButti K."/>
            <person name="Lindquist E.A."/>
            <person name="Lipzen A."/>
            <person name="Lundell T."/>
            <person name="Morin E."/>
            <person name="Murat C."/>
            <person name="Riley R."/>
            <person name="Ohm R."/>
            <person name="Sun H."/>
            <person name="Tunlid A."/>
            <person name="Henrissat B."/>
            <person name="Grigoriev I.V."/>
            <person name="Hibbett D.S."/>
            <person name="Martin F."/>
        </authorList>
    </citation>
    <scope>NUCLEOTIDE SEQUENCE [LARGE SCALE GENOMIC DNA]</scope>
    <source>
        <strain evidence="2">441</strain>
    </source>
</reference>
<name>A0A0C9YWU3_9AGAM</name>